<dbReference type="AlphaFoldDB" id="A0A8T3B0G2"/>
<keyword evidence="1" id="KW-0812">Transmembrane</keyword>
<feature type="transmembrane region" description="Helical" evidence="1">
    <location>
        <begin position="86"/>
        <end position="103"/>
    </location>
</feature>
<name>A0A8T3B0G2_DENNO</name>
<organism evidence="2 3">
    <name type="scientific">Dendrobium nobile</name>
    <name type="common">Orchid</name>
    <dbReference type="NCBI Taxonomy" id="94219"/>
    <lineage>
        <taxon>Eukaryota</taxon>
        <taxon>Viridiplantae</taxon>
        <taxon>Streptophyta</taxon>
        <taxon>Embryophyta</taxon>
        <taxon>Tracheophyta</taxon>
        <taxon>Spermatophyta</taxon>
        <taxon>Magnoliopsida</taxon>
        <taxon>Liliopsida</taxon>
        <taxon>Asparagales</taxon>
        <taxon>Orchidaceae</taxon>
        <taxon>Epidendroideae</taxon>
        <taxon>Malaxideae</taxon>
        <taxon>Dendrobiinae</taxon>
        <taxon>Dendrobium</taxon>
    </lineage>
</organism>
<protein>
    <submittedName>
        <fullName evidence="2">Uncharacterized protein</fullName>
    </submittedName>
</protein>
<evidence type="ECO:0000256" key="1">
    <source>
        <dbReference type="SAM" id="Phobius"/>
    </source>
</evidence>
<keyword evidence="1" id="KW-0472">Membrane</keyword>
<sequence length="161" mass="18215">MHFIDLPELRLRVVAVIDFAFAPGFLCRLIPLTRGPGVAETRKKKRRGIEVKENRFRLGSVFSSTVYLIKVWAGDKCKSIRVRLGGYIRYPLNIVLAVSLLLYKAGSGNFAPLSFSWIGFLYLVLMGMVVFSFVEVIGRDRLRIQVRKFGLRLFPFGGTIG</sequence>
<evidence type="ECO:0000313" key="2">
    <source>
        <dbReference type="EMBL" id="KAI0502129.1"/>
    </source>
</evidence>
<reference evidence="2" key="1">
    <citation type="journal article" date="2022" name="Front. Genet.">
        <title>Chromosome-Scale Assembly of the Dendrobium nobile Genome Provides Insights Into the Molecular Mechanism of the Biosynthesis of the Medicinal Active Ingredient of Dendrobium.</title>
        <authorList>
            <person name="Xu Q."/>
            <person name="Niu S.-C."/>
            <person name="Li K.-L."/>
            <person name="Zheng P.-J."/>
            <person name="Zhang X.-J."/>
            <person name="Jia Y."/>
            <person name="Liu Y."/>
            <person name="Niu Y.-X."/>
            <person name="Yu L.-H."/>
            <person name="Chen D.-F."/>
            <person name="Zhang G.-Q."/>
        </authorList>
    </citation>
    <scope>NUCLEOTIDE SEQUENCE</scope>
    <source>
        <tissue evidence="2">Leaf</tissue>
    </source>
</reference>
<comment type="caution">
    <text evidence="2">The sequence shown here is derived from an EMBL/GenBank/DDBJ whole genome shotgun (WGS) entry which is preliminary data.</text>
</comment>
<proteinExistence type="predicted"/>
<accession>A0A8T3B0G2</accession>
<feature type="transmembrane region" description="Helical" evidence="1">
    <location>
        <begin position="115"/>
        <end position="138"/>
    </location>
</feature>
<dbReference type="EMBL" id="JAGYWB010000012">
    <property type="protein sequence ID" value="KAI0502129.1"/>
    <property type="molecule type" value="Genomic_DNA"/>
</dbReference>
<keyword evidence="1" id="KW-1133">Transmembrane helix</keyword>
<evidence type="ECO:0000313" key="3">
    <source>
        <dbReference type="Proteomes" id="UP000829196"/>
    </source>
</evidence>
<dbReference type="Proteomes" id="UP000829196">
    <property type="component" value="Unassembled WGS sequence"/>
</dbReference>
<keyword evidence="3" id="KW-1185">Reference proteome</keyword>
<gene>
    <name evidence="2" type="ORF">KFK09_017076</name>
</gene>